<sequence>QSEFSANCKENVRKVNFTANFCFGFSNKALFPQSHANQRPQSHANQHHSRAFISTSFREWQGPAAIVTDSAMTYK</sequence>
<protein>
    <submittedName>
        <fullName evidence="1">1565_t:CDS:1</fullName>
    </submittedName>
</protein>
<evidence type="ECO:0000313" key="1">
    <source>
        <dbReference type="EMBL" id="CAG8501658.1"/>
    </source>
</evidence>
<proteinExistence type="predicted"/>
<dbReference type="Proteomes" id="UP000789860">
    <property type="component" value="Unassembled WGS sequence"/>
</dbReference>
<accession>A0ACA9L2B8</accession>
<dbReference type="EMBL" id="CAJVPM010003458">
    <property type="protein sequence ID" value="CAG8501658.1"/>
    <property type="molecule type" value="Genomic_DNA"/>
</dbReference>
<evidence type="ECO:0000313" key="2">
    <source>
        <dbReference type="Proteomes" id="UP000789860"/>
    </source>
</evidence>
<reference evidence="1" key="1">
    <citation type="submission" date="2021-06" db="EMBL/GenBank/DDBJ databases">
        <authorList>
            <person name="Kallberg Y."/>
            <person name="Tangrot J."/>
            <person name="Rosling A."/>
        </authorList>
    </citation>
    <scope>NUCLEOTIDE SEQUENCE</scope>
    <source>
        <strain evidence="1">AU212A</strain>
    </source>
</reference>
<feature type="non-terminal residue" evidence="1">
    <location>
        <position position="1"/>
    </location>
</feature>
<organism evidence="1 2">
    <name type="scientific">Scutellospora calospora</name>
    <dbReference type="NCBI Taxonomy" id="85575"/>
    <lineage>
        <taxon>Eukaryota</taxon>
        <taxon>Fungi</taxon>
        <taxon>Fungi incertae sedis</taxon>
        <taxon>Mucoromycota</taxon>
        <taxon>Glomeromycotina</taxon>
        <taxon>Glomeromycetes</taxon>
        <taxon>Diversisporales</taxon>
        <taxon>Gigasporaceae</taxon>
        <taxon>Scutellospora</taxon>
    </lineage>
</organism>
<name>A0ACA9L2B8_9GLOM</name>
<gene>
    <name evidence="1" type="ORF">SCALOS_LOCUS3269</name>
</gene>
<comment type="caution">
    <text evidence="1">The sequence shown here is derived from an EMBL/GenBank/DDBJ whole genome shotgun (WGS) entry which is preliminary data.</text>
</comment>
<keyword evidence="2" id="KW-1185">Reference proteome</keyword>